<evidence type="ECO:0000313" key="4">
    <source>
        <dbReference type="EMBL" id="KOC21668.1"/>
    </source>
</evidence>
<dbReference type="InterPro" id="IPR027417">
    <property type="entry name" value="P-loop_NTPase"/>
</dbReference>
<evidence type="ECO:0000259" key="2">
    <source>
        <dbReference type="PROSITE" id="PS00662"/>
    </source>
</evidence>
<gene>
    <name evidence="4" type="ORF">GL58_08255</name>
    <name evidence="3" type="ORF">P353_21510</name>
</gene>
<dbReference type="PATRIC" id="fig|285.49.peg.1701"/>
<evidence type="ECO:0000313" key="3">
    <source>
        <dbReference type="EMBL" id="KGH26740.1"/>
    </source>
</evidence>
<dbReference type="EMBL" id="JNVD01000018">
    <property type="protein sequence ID" value="KOC21668.1"/>
    <property type="molecule type" value="Genomic_DNA"/>
</dbReference>
<reference evidence="3 5" key="1">
    <citation type="submission" date="2013-09" db="EMBL/GenBank/DDBJ databases">
        <title>High correlation between genotypes and phenotypes of environmental bacteria Comamonas testosteroni strains.</title>
        <authorList>
            <person name="Liu L."/>
            <person name="Zhu W."/>
            <person name="Xia X."/>
            <person name="Xu B."/>
            <person name="Luo M."/>
            <person name="Wang G."/>
        </authorList>
    </citation>
    <scope>NUCLEOTIDE SEQUENCE [LARGE SCALE GENOMIC DNA]</scope>
    <source>
        <strain evidence="3 5">JL40</strain>
    </source>
</reference>
<dbReference type="GO" id="GO:0016887">
    <property type="term" value="F:ATP hydrolysis activity"/>
    <property type="evidence" value="ECO:0007669"/>
    <property type="project" value="InterPro"/>
</dbReference>
<dbReference type="SUPFAM" id="SSF52540">
    <property type="entry name" value="P-loop containing nucleoside triphosphate hydrolases"/>
    <property type="match status" value="1"/>
</dbReference>
<comment type="caution">
    <text evidence="3">The sequence shown here is derived from an EMBL/GenBank/DDBJ whole genome shotgun (WGS) entry which is preliminary data.</text>
</comment>
<dbReference type="InterPro" id="IPR006321">
    <property type="entry name" value="PilT/PilU"/>
</dbReference>
<evidence type="ECO:0000313" key="6">
    <source>
        <dbReference type="Proteomes" id="UP000037442"/>
    </source>
</evidence>
<feature type="domain" description="Bacterial type II secretion system protein E" evidence="2">
    <location>
        <begin position="200"/>
        <end position="214"/>
    </location>
</feature>
<dbReference type="GO" id="GO:0005524">
    <property type="term" value="F:ATP binding"/>
    <property type="evidence" value="ECO:0007669"/>
    <property type="project" value="InterPro"/>
</dbReference>
<accession>A0A096GNG6</accession>
<reference evidence="6" key="2">
    <citation type="submission" date="2014-06" db="EMBL/GenBank/DDBJ databases">
        <title>Draft genome sequence of C. testosteroni WDL7.</title>
        <authorList>
            <person name="Wu Y."/>
            <person name="Seshan H."/>
            <person name="Arumugam K."/>
        </authorList>
    </citation>
    <scope>NUCLEOTIDE SEQUENCE [LARGE SCALE GENOMIC DNA]</scope>
    <source>
        <strain evidence="6">WDL7</strain>
    </source>
</reference>
<dbReference type="InterPro" id="IPR001482">
    <property type="entry name" value="T2SS/T4SS_dom"/>
</dbReference>
<dbReference type="RefSeq" id="WP_034373781.1">
    <property type="nucleotide sequence ID" value="NZ_AWOR01000068.1"/>
</dbReference>
<dbReference type="InterPro" id="IPR050921">
    <property type="entry name" value="T4SS_GSP_E_ATPase"/>
</dbReference>
<dbReference type="CDD" id="cd01131">
    <property type="entry name" value="PilT"/>
    <property type="match status" value="1"/>
</dbReference>
<reference evidence="4" key="3">
    <citation type="submission" date="2014-06" db="EMBL/GenBank/DDBJ databases">
        <title>Three species of the Botryosphaeriales overlap on five unrelated trees in China, with a novel species.</title>
        <authorList>
            <person name="Tian C."/>
            <person name="Fan X."/>
        </authorList>
    </citation>
    <scope>NUCLEOTIDE SEQUENCE</scope>
    <source>
        <strain evidence="4">WDL7</strain>
    </source>
</reference>
<dbReference type="AlphaFoldDB" id="A0A096GNG6"/>
<dbReference type="PANTHER" id="PTHR30486">
    <property type="entry name" value="TWITCHING MOTILITY PROTEIN PILT"/>
    <property type="match status" value="1"/>
</dbReference>
<dbReference type="Pfam" id="PF00437">
    <property type="entry name" value="T2SSE"/>
    <property type="match status" value="1"/>
</dbReference>
<dbReference type="PROSITE" id="PS00662">
    <property type="entry name" value="T2SP_E"/>
    <property type="match status" value="1"/>
</dbReference>
<evidence type="ECO:0000256" key="1">
    <source>
        <dbReference type="ARBA" id="ARBA00006611"/>
    </source>
</evidence>
<dbReference type="Proteomes" id="UP000029553">
    <property type="component" value="Unassembled WGS sequence"/>
</dbReference>
<proteinExistence type="inferred from homology"/>
<comment type="similarity">
    <text evidence="1">Belongs to the GSP E family.</text>
</comment>
<dbReference type="Gene3D" id="3.30.450.90">
    <property type="match status" value="1"/>
</dbReference>
<organism evidence="3 5">
    <name type="scientific">Comamonas testosteroni</name>
    <name type="common">Pseudomonas testosteroni</name>
    <dbReference type="NCBI Taxonomy" id="285"/>
    <lineage>
        <taxon>Bacteria</taxon>
        <taxon>Pseudomonadati</taxon>
        <taxon>Pseudomonadota</taxon>
        <taxon>Betaproteobacteria</taxon>
        <taxon>Burkholderiales</taxon>
        <taxon>Comamonadaceae</taxon>
        <taxon>Comamonas</taxon>
    </lineage>
</organism>
<evidence type="ECO:0000313" key="5">
    <source>
        <dbReference type="Proteomes" id="UP000029553"/>
    </source>
</evidence>
<dbReference type="NCBIfam" id="TIGR01420">
    <property type="entry name" value="pilT_fam"/>
    <property type="match status" value="1"/>
</dbReference>
<dbReference type="FunFam" id="3.40.50.300:FF:001116">
    <property type="entry name" value="Type IV pili twitching motility protein PilT"/>
    <property type="match status" value="1"/>
</dbReference>
<dbReference type="EMBL" id="AWOR01000068">
    <property type="protein sequence ID" value="KGH26740.1"/>
    <property type="molecule type" value="Genomic_DNA"/>
</dbReference>
<dbReference type="Gene3D" id="3.40.50.300">
    <property type="entry name" value="P-loop containing nucleotide triphosphate hydrolases"/>
    <property type="match status" value="1"/>
</dbReference>
<dbReference type="PANTHER" id="PTHR30486:SF12">
    <property type="entry name" value="TYPE IV PILUS ATPASE PILU"/>
    <property type="match status" value="1"/>
</dbReference>
<dbReference type="Proteomes" id="UP000037442">
    <property type="component" value="Unassembled WGS sequence"/>
</dbReference>
<sequence length="378" mass="42036">MERDQASKFINDLLKLMVSRNGSDLFITAEFPPAIKIDGKVTKVSPQPLSQLHTLALARSIMNDRQVADFEHTKECNFAISPAGVGRFRVNAFMQQGKVGMVLRTIPTTLPTIDGLGVPQVLKEVTMTKRGLCILVGATGSGKSTTLAAMVDWRNENSFGHIITVEDPVEFVHPHKNCVVTQREVGLDTDSWEAALKNTLRQAPDVILMGEIRDRETMEHAIAFSETGHLCLATLHANSANQALDRIVNFFPEERRPQLLMDVSLNLRAIISQRLIPKQDSKGRVAAIEVMLNSPLIADLIFKGEVVEIKEIMKKSRNIGMQTFDQALFDLFESNLITYEDALRNADSVNDLRLQIKLNSQRARTLDLAAGTEHLTIV</sequence>
<name>A0A096GNG6_COMTE</name>
<protein>
    <submittedName>
        <fullName evidence="3">Twitching motility protein PilT</fullName>
    </submittedName>
</protein>